<proteinExistence type="predicted"/>
<dbReference type="EMBL" id="PQNY01000079">
    <property type="protein sequence ID" value="POS00518.1"/>
    <property type="molecule type" value="Genomic_DNA"/>
</dbReference>
<evidence type="ECO:0000313" key="1">
    <source>
        <dbReference type="EMBL" id="POS00518.1"/>
    </source>
</evidence>
<comment type="caution">
    <text evidence="1">The sequence shown here is derived from an EMBL/GenBank/DDBJ whole genome shotgun (WGS) entry which is preliminary data.</text>
</comment>
<gene>
    <name evidence="1" type="ORF">Q361_1791</name>
</gene>
<dbReference type="AlphaFoldDB" id="A0A2S4N467"/>
<keyword evidence="2" id="KW-1185">Reference proteome</keyword>
<protein>
    <submittedName>
        <fullName evidence="1">RHS repeat-associated protein</fullName>
    </submittedName>
</protein>
<reference evidence="1 2" key="1">
    <citation type="submission" date="2018-01" db="EMBL/GenBank/DDBJ databases">
        <title>Genomic Encyclopedia of Type Strains, Phase I: the one thousand microbial genomes (KMG-I) project.</title>
        <authorList>
            <person name="Goeker M."/>
        </authorList>
    </citation>
    <scope>NUCLEOTIDE SEQUENCE [LARGE SCALE GENOMIC DNA]</scope>
    <source>
        <strain evidence="1 2">DSM 17960</strain>
    </source>
</reference>
<dbReference type="Proteomes" id="UP000237056">
    <property type="component" value="Unassembled WGS sequence"/>
</dbReference>
<accession>A0A2S4N467</accession>
<dbReference type="Gene3D" id="2.180.10.10">
    <property type="entry name" value="RHS repeat-associated core"/>
    <property type="match status" value="1"/>
</dbReference>
<organism evidence="1 2">
    <name type="scientific">Flavobacterium croceum DSM 17960</name>
    <dbReference type="NCBI Taxonomy" id="1121886"/>
    <lineage>
        <taxon>Bacteria</taxon>
        <taxon>Pseudomonadati</taxon>
        <taxon>Bacteroidota</taxon>
        <taxon>Flavobacteriia</taxon>
        <taxon>Flavobacteriales</taxon>
        <taxon>Flavobacteriaceae</taxon>
        <taxon>Flavobacterium</taxon>
    </lineage>
</organism>
<sequence>LQLTYEPKFKIVHRSRELMRSHEAKSVQLWLSIDPLAEQYRRWSPYNYCVNNPMRFVDPDGMGVNDWRNGKGQLVYDPKANGGKGDYTKNATAQEKSFGNALRNSGSEGQASFNYLVSEKTHDIYITFDSSNYTSNELGYNFGETKNEYKTDSKGKVTAITKSEISINTGTSDQFVKDAKNDTLVNGVSEEHEVEAKMVKEGNLTSKNVTVATMAHELKHTTVENQQMMNNEKYSIGTYNPNNNSETIPQQAEQKVLTDLMNKK</sequence>
<evidence type="ECO:0000313" key="2">
    <source>
        <dbReference type="Proteomes" id="UP000237056"/>
    </source>
</evidence>
<name>A0A2S4N467_9FLAO</name>
<feature type="non-terminal residue" evidence="1">
    <location>
        <position position="1"/>
    </location>
</feature>